<evidence type="ECO:0000313" key="2">
    <source>
        <dbReference type="EMBL" id="CEK51538.1"/>
    </source>
</evidence>
<evidence type="ECO:0000256" key="1">
    <source>
        <dbReference type="SAM" id="MobiDB-lite"/>
    </source>
</evidence>
<sequence>RLSPIGRGTHSHLHRDPWKNIPMGPERTSYNYINCCSSDLITIESKSTSIVLSANFGRTYKSNSLGTPSS</sequence>
<name>A0A0B6Y632_9EUPU</name>
<reference evidence="2" key="1">
    <citation type="submission" date="2014-12" db="EMBL/GenBank/DDBJ databases">
        <title>Insight into the proteome of Arion vulgaris.</title>
        <authorList>
            <person name="Aradska J."/>
            <person name="Bulat T."/>
            <person name="Smidak R."/>
            <person name="Sarate P."/>
            <person name="Gangsoo J."/>
            <person name="Sialana F."/>
            <person name="Bilban M."/>
            <person name="Lubec G."/>
        </authorList>
    </citation>
    <scope>NUCLEOTIDE SEQUENCE</scope>
    <source>
        <tissue evidence="2">Skin</tissue>
    </source>
</reference>
<gene>
    <name evidence="2" type="primary">ORF13674</name>
</gene>
<proteinExistence type="predicted"/>
<feature type="non-terminal residue" evidence="2">
    <location>
        <position position="70"/>
    </location>
</feature>
<feature type="region of interest" description="Disordered" evidence="1">
    <location>
        <begin position="1"/>
        <end position="20"/>
    </location>
</feature>
<dbReference type="EMBL" id="HACG01004673">
    <property type="protein sequence ID" value="CEK51538.1"/>
    <property type="molecule type" value="Transcribed_RNA"/>
</dbReference>
<accession>A0A0B6Y632</accession>
<feature type="non-terminal residue" evidence="2">
    <location>
        <position position="1"/>
    </location>
</feature>
<dbReference type="AlphaFoldDB" id="A0A0B6Y632"/>
<protein>
    <submittedName>
        <fullName evidence="2">Uncharacterized protein</fullName>
    </submittedName>
</protein>
<organism evidence="2">
    <name type="scientific">Arion vulgaris</name>
    <dbReference type="NCBI Taxonomy" id="1028688"/>
    <lineage>
        <taxon>Eukaryota</taxon>
        <taxon>Metazoa</taxon>
        <taxon>Spiralia</taxon>
        <taxon>Lophotrochozoa</taxon>
        <taxon>Mollusca</taxon>
        <taxon>Gastropoda</taxon>
        <taxon>Heterobranchia</taxon>
        <taxon>Euthyneura</taxon>
        <taxon>Panpulmonata</taxon>
        <taxon>Eupulmonata</taxon>
        <taxon>Stylommatophora</taxon>
        <taxon>Helicina</taxon>
        <taxon>Arionoidea</taxon>
        <taxon>Arionidae</taxon>
        <taxon>Arion</taxon>
    </lineage>
</organism>